<dbReference type="Proteomes" id="UP000198561">
    <property type="component" value="Unassembled WGS sequence"/>
</dbReference>
<accession>A0A1H6ID67</accession>
<dbReference type="EMBL" id="FNWQ01000007">
    <property type="protein sequence ID" value="SEH44224.1"/>
    <property type="molecule type" value="Genomic_DNA"/>
</dbReference>
<proteinExistence type="predicted"/>
<organism evidence="1 2">
    <name type="scientific">Chryseobacterium culicis</name>
    <dbReference type="NCBI Taxonomy" id="680127"/>
    <lineage>
        <taxon>Bacteria</taxon>
        <taxon>Pseudomonadati</taxon>
        <taxon>Bacteroidota</taxon>
        <taxon>Flavobacteriia</taxon>
        <taxon>Flavobacteriales</taxon>
        <taxon>Weeksellaceae</taxon>
        <taxon>Chryseobacterium group</taxon>
        <taxon>Chryseobacterium</taxon>
    </lineage>
</organism>
<protein>
    <submittedName>
        <fullName evidence="1">Uncharacterized protein</fullName>
    </submittedName>
</protein>
<evidence type="ECO:0000313" key="1">
    <source>
        <dbReference type="EMBL" id="SEH44224.1"/>
    </source>
</evidence>
<dbReference type="STRING" id="680127.SAMN05421593_4128"/>
<sequence>MNTKNFCCENFRFYNSGDNIMGSNFRIVKYIGKFRENMLLLIG</sequence>
<gene>
    <name evidence="1" type="ORF">SAMN05421593_4128</name>
</gene>
<reference evidence="1 2" key="1">
    <citation type="submission" date="2016-10" db="EMBL/GenBank/DDBJ databases">
        <authorList>
            <person name="de Groot N.N."/>
        </authorList>
    </citation>
    <scope>NUCLEOTIDE SEQUENCE [LARGE SCALE GENOMIC DNA]</scope>
    <source>
        <strain evidence="1 2">DSM 23031</strain>
    </source>
</reference>
<evidence type="ECO:0000313" key="2">
    <source>
        <dbReference type="Proteomes" id="UP000198561"/>
    </source>
</evidence>
<dbReference type="AlphaFoldDB" id="A0A1H6ID67"/>
<name>A0A1H6ID67_CHRCI</name>